<dbReference type="EMBL" id="JACHFL010000007">
    <property type="protein sequence ID" value="MBB5363880.1"/>
    <property type="molecule type" value="Genomic_DNA"/>
</dbReference>
<evidence type="ECO:0000313" key="1">
    <source>
        <dbReference type="EMBL" id="MBB5363880.1"/>
    </source>
</evidence>
<keyword evidence="2" id="KW-1185">Reference proteome</keyword>
<comment type="caution">
    <text evidence="1">The sequence shown here is derived from an EMBL/GenBank/DDBJ whole genome shotgun (WGS) entry which is preliminary data.</text>
</comment>
<dbReference type="Proteomes" id="UP000552709">
    <property type="component" value="Unassembled WGS sequence"/>
</dbReference>
<gene>
    <name evidence="1" type="ORF">HNQ08_002987</name>
</gene>
<reference evidence="1 2" key="1">
    <citation type="submission" date="2020-08" db="EMBL/GenBank/DDBJ databases">
        <title>Genomic Encyclopedia of Type Strains, Phase IV (KMG-IV): sequencing the most valuable type-strain genomes for metagenomic binning, comparative biology and taxonomic classification.</title>
        <authorList>
            <person name="Goeker M."/>
        </authorList>
    </citation>
    <scope>NUCLEOTIDE SEQUENCE [LARGE SCALE GENOMIC DNA]</scope>
    <source>
        <strain evidence="1 2">DSM 27939</strain>
    </source>
</reference>
<sequence>MALLSCDFWACVRATDGVDPSSKWHDGEEFAERNRLCQIGSKGDAGRVSGKLYTLTTVKDSCSQSGQK</sequence>
<proteinExistence type="predicted"/>
<evidence type="ECO:0000313" key="2">
    <source>
        <dbReference type="Proteomes" id="UP000552709"/>
    </source>
</evidence>
<dbReference type="RefSeq" id="WP_184133523.1">
    <property type="nucleotide sequence ID" value="NZ_JACHFL010000007.1"/>
</dbReference>
<protein>
    <submittedName>
        <fullName evidence="1">Uncharacterized protein</fullName>
    </submittedName>
</protein>
<dbReference type="AlphaFoldDB" id="A0A7W8JVR8"/>
<name>A0A7W8JVR8_9DEIO</name>
<accession>A0A7W8JVR8</accession>
<organism evidence="1 2">
    <name type="scientific">Deinococcus humi</name>
    <dbReference type="NCBI Taxonomy" id="662880"/>
    <lineage>
        <taxon>Bacteria</taxon>
        <taxon>Thermotogati</taxon>
        <taxon>Deinococcota</taxon>
        <taxon>Deinococci</taxon>
        <taxon>Deinococcales</taxon>
        <taxon>Deinococcaceae</taxon>
        <taxon>Deinococcus</taxon>
    </lineage>
</organism>